<dbReference type="PANTHER" id="PTHR32481">
    <property type="entry name" value="AMINOPEPTIDASE"/>
    <property type="match status" value="1"/>
</dbReference>
<keyword evidence="5" id="KW-0378">Hydrolase</keyword>
<name>A0A1F7JC28_9BACT</name>
<dbReference type="InterPro" id="IPR008007">
    <property type="entry name" value="Peptidase_M42"/>
</dbReference>
<reference evidence="6 7" key="1">
    <citation type="journal article" date="2016" name="Nat. Commun.">
        <title>Thousands of microbial genomes shed light on interconnected biogeochemical processes in an aquifer system.</title>
        <authorList>
            <person name="Anantharaman K."/>
            <person name="Brown C.T."/>
            <person name="Hug L.A."/>
            <person name="Sharon I."/>
            <person name="Castelle C.J."/>
            <person name="Probst A.J."/>
            <person name="Thomas B.C."/>
            <person name="Singh A."/>
            <person name="Wilkins M.J."/>
            <person name="Karaoz U."/>
            <person name="Brodie E.L."/>
            <person name="Williams K.H."/>
            <person name="Hubbard S.S."/>
            <person name="Banfield J.F."/>
        </authorList>
    </citation>
    <scope>NUCLEOTIDE SEQUENCE [LARGE SCALE GENOMIC DNA]</scope>
</reference>
<gene>
    <name evidence="6" type="ORF">A3B56_02190</name>
</gene>
<dbReference type="GO" id="GO:0046872">
    <property type="term" value="F:metal ion binding"/>
    <property type="evidence" value="ECO:0007669"/>
    <property type="project" value="UniProtKB-KW"/>
</dbReference>
<dbReference type="PANTHER" id="PTHR32481:SF0">
    <property type="entry name" value="AMINOPEPTIDASE YPDE-RELATED"/>
    <property type="match status" value="1"/>
</dbReference>
<evidence type="ECO:0000256" key="4">
    <source>
        <dbReference type="ARBA" id="ARBA00022723"/>
    </source>
</evidence>
<keyword evidence="4" id="KW-0479">Metal-binding</keyword>
<evidence type="ECO:0000313" key="6">
    <source>
        <dbReference type="EMBL" id="OGK53187.1"/>
    </source>
</evidence>
<dbReference type="GO" id="GO:0004177">
    <property type="term" value="F:aminopeptidase activity"/>
    <property type="evidence" value="ECO:0007669"/>
    <property type="project" value="UniProtKB-KW"/>
</dbReference>
<sequence>MTYDLLKKLSLTHAVTGDTSLIRTVLREELSRIGIEPEETGFGSLVFGNTRNPKKLIVSHCDEVGFQITKIEKNGRLRILPVGWVFANRLDHAIVYIQTDNGKVNGVVLHQEILKESNIKDFNSLFLDIGVNTREEAETMGIRPGQTGSFAKDFFENNGTIISSSLDNKVSQFIVLTLLEQNKEYLDDNMFAFNFDEEMEDHSANGIAFRYKPDLAVILDYCPVHQKWGEGDIMEPSGRGPAVMYRGGSYILHEKVRNYFDMKITAPFTKGFISANTLPSLEPQNYENNGHTKAVNVCIPALGYHGAAYSVRKSDIESLYNLTKNILETEL</sequence>
<evidence type="ECO:0000256" key="5">
    <source>
        <dbReference type="ARBA" id="ARBA00022801"/>
    </source>
</evidence>
<dbReference type="Proteomes" id="UP000178486">
    <property type="component" value="Unassembled WGS sequence"/>
</dbReference>
<evidence type="ECO:0000256" key="3">
    <source>
        <dbReference type="ARBA" id="ARBA00022670"/>
    </source>
</evidence>
<dbReference type="SUPFAM" id="SSF53187">
    <property type="entry name" value="Zn-dependent exopeptidases"/>
    <property type="match status" value="1"/>
</dbReference>
<dbReference type="Pfam" id="PF05343">
    <property type="entry name" value="Peptidase_M42"/>
    <property type="match status" value="1"/>
</dbReference>
<organism evidence="6 7">
    <name type="scientific">Candidatus Roizmanbacteria bacterium RIFCSPLOWO2_01_FULL_45_11</name>
    <dbReference type="NCBI Taxonomy" id="1802070"/>
    <lineage>
        <taxon>Bacteria</taxon>
        <taxon>Candidatus Roizmaniibacteriota</taxon>
    </lineage>
</organism>
<proteinExistence type="inferred from homology"/>
<protein>
    <recommendedName>
        <fullName evidence="8">Peptidase M42</fullName>
    </recommendedName>
</protein>
<dbReference type="SUPFAM" id="SSF101821">
    <property type="entry name" value="Aminopeptidase/glucanase lid domain"/>
    <property type="match status" value="1"/>
</dbReference>
<dbReference type="Gene3D" id="2.40.30.40">
    <property type="entry name" value="Peptidase M42, domain 2"/>
    <property type="match status" value="1"/>
</dbReference>
<accession>A0A1F7JC28</accession>
<evidence type="ECO:0000256" key="2">
    <source>
        <dbReference type="ARBA" id="ARBA00022438"/>
    </source>
</evidence>
<comment type="similarity">
    <text evidence="1">Belongs to the peptidase M42 family.</text>
</comment>
<keyword evidence="3" id="KW-0645">Protease</keyword>
<dbReference type="AlphaFoldDB" id="A0A1F7JC28"/>
<evidence type="ECO:0000256" key="1">
    <source>
        <dbReference type="ARBA" id="ARBA00006272"/>
    </source>
</evidence>
<evidence type="ECO:0008006" key="8">
    <source>
        <dbReference type="Google" id="ProtNLM"/>
    </source>
</evidence>
<keyword evidence="2" id="KW-0031">Aminopeptidase</keyword>
<comment type="caution">
    <text evidence="6">The sequence shown here is derived from an EMBL/GenBank/DDBJ whole genome shotgun (WGS) entry which is preliminary data.</text>
</comment>
<dbReference type="EMBL" id="MGAU01000066">
    <property type="protein sequence ID" value="OGK53187.1"/>
    <property type="molecule type" value="Genomic_DNA"/>
</dbReference>
<dbReference type="GO" id="GO:0006508">
    <property type="term" value="P:proteolysis"/>
    <property type="evidence" value="ECO:0007669"/>
    <property type="project" value="UniProtKB-KW"/>
</dbReference>
<dbReference type="InterPro" id="IPR023367">
    <property type="entry name" value="Peptidase_M42_dom2"/>
</dbReference>
<dbReference type="InterPro" id="IPR051464">
    <property type="entry name" value="Peptidase_M42_aminopept"/>
</dbReference>
<evidence type="ECO:0000313" key="7">
    <source>
        <dbReference type="Proteomes" id="UP000178486"/>
    </source>
</evidence>
<dbReference type="Gene3D" id="3.40.630.10">
    <property type="entry name" value="Zn peptidases"/>
    <property type="match status" value="1"/>
</dbReference>